<dbReference type="InterPro" id="IPR021955">
    <property type="entry name" value="DUF3572"/>
</dbReference>
<evidence type="ECO:0000313" key="1">
    <source>
        <dbReference type="EMBL" id="PNU03992.1"/>
    </source>
</evidence>
<keyword evidence="2" id="KW-1185">Reference proteome</keyword>
<evidence type="ECO:0000313" key="2">
    <source>
        <dbReference type="Proteomes" id="UP000236327"/>
    </source>
</evidence>
<dbReference type="Proteomes" id="UP000236327">
    <property type="component" value="Unassembled WGS sequence"/>
</dbReference>
<proteinExistence type="predicted"/>
<protein>
    <recommendedName>
        <fullName evidence="3">DUF3572 domain-containing protein</fullName>
    </recommendedName>
</protein>
<organism evidence="1 2">
    <name type="scientific">Novosphingobium guangzhouense</name>
    <dbReference type="NCBI Taxonomy" id="1850347"/>
    <lineage>
        <taxon>Bacteria</taxon>
        <taxon>Pseudomonadati</taxon>
        <taxon>Pseudomonadota</taxon>
        <taxon>Alphaproteobacteria</taxon>
        <taxon>Sphingomonadales</taxon>
        <taxon>Sphingomonadaceae</taxon>
        <taxon>Novosphingobium</taxon>
    </lineage>
</organism>
<accession>A0A2K2FZ14</accession>
<comment type="caution">
    <text evidence="1">The sequence shown here is derived from an EMBL/GenBank/DDBJ whole genome shotgun (WGS) entry which is preliminary data.</text>
</comment>
<dbReference type="Pfam" id="PF12096">
    <property type="entry name" value="DUF3572"/>
    <property type="match status" value="1"/>
</dbReference>
<reference evidence="1 2" key="1">
    <citation type="submission" date="2016-05" db="EMBL/GenBank/DDBJ databases">
        <title>Complete genome sequence of Novosphingobium guangzhouense SA925(T).</title>
        <authorList>
            <person name="Sha S."/>
        </authorList>
    </citation>
    <scope>NUCLEOTIDE SEQUENCE [LARGE SCALE GENOMIC DNA]</scope>
    <source>
        <strain evidence="1 2">SA925</strain>
    </source>
</reference>
<evidence type="ECO:0008006" key="3">
    <source>
        <dbReference type="Google" id="ProtNLM"/>
    </source>
</evidence>
<sequence length="90" mass="9383">MLRESSSPSDPQTLVLNALGWLLSEQSRAERFLSLTGLTPDDLRGSLGEPATLGAVLDFLCSHEPDLLGAADALGVPPETLVAARRGLGA</sequence>
<dbReference type="EMBL" id="LYMM01000040">
    <property type="protein sequence ID" value="PNU03992.1"/>
    <property type="molecule type" value="Genomic_DNA"/>
</dbReference>
<gene>
    <name evidence="1" type="ORF">A8V01_05075</name>
</gene>
<dbReference type="AlphaFoldDB" id="A0A2K2FZ14"/>
<name>A0A2K2FZ14_9SPHN</name>